<organism evidence="1 2">
    <name type="scientific">Gossypium arboreum</name>
    <name type="common">Tree cotton</name>
    <name type="synonym">Gossypium nanking</name>
    <dbReference type="NCBI Taxonomy" id="29729"/>
    <lineage>
        <taxon>Eukaryota</taxon>
        <taxon>Viridiplantae</taxon>
        <taxon>Streptophyta</taxon>
        <taxon>Embryophyta</taxon>
        <taxon>Tracheophyta</taxon>
        <taxon>Spermatophyta</taxon>
        <taxon>Magnoliopsida</taxon>
        <taxon>eudicotyledons</taxon>
        <taxon>Gunneridae</taxon>
        <taxon>Pentapetalae</taxon>
        <taxon>rosids</taxon>
        <taxon>malvids</taxon>
        <taxon>Malvales</taxon>
        <taxon>Malvaceae</taxon>
        <taxon>Malvoideae</taxon>
        <taxon>Gossypium</taxon>
    </lineage>
</organism>
<evidence type="ECO:0000313" key="1">
    <source>
        <dbReference type="EMBL" id="KHG06824.1"/>
    </source>
</evidence>
<gene>
    <name evidence="1" type="ORF">F383_33807</name>
</gene>
<comment type="caution">
    <text evidence="1">The sequence shown here is derived from an EMBL/GenBank/DDBJ whole genome shotgun (WGS) entry which is preliminary data.</text>
</comment>
<dbReference type="Proteomes" id="UP000032142">
    <property type="component" value="Unassembled WGS sequence"/>
</dbReference>
<keyword evidence="2" id="KW-1185">Reference proteome</keyword>
<evidence type="ECO:0000313" key="2">
    <source>
        <dbReference type="Proteomes" id="UP000032142"/>
    </source>
</evidence>
<accession>A0A0B0N4S1</accession>
<sequence>MPTTYQDNIAYFYFIYYFPKHTILNTYTQPKHYTKLSQITWFYLIA</sequence>
<name>A0A0B0N4S1_GOSAR</name>
<dbReference type="EMBL" id="JRRC01460877">
    <property type="protein sequence ID" value="KHG06824.1"/>
    <property type="molecule type" value="Genomic_DNA"/>
</dbReference>
<dbReference type="AlphaFoldDB" id="A0A0B0N4S1"/>
<protein>
    <submittedName>
        <fullName evidence="1">Uncharacterized protein</fullName>
    </submittedName>
</protein>
<proteinExistence type="predicted"/>
<reference evidence="2" key="1">
    <citation type="submission" date="2014-09" db="EMBL/GenBank/DDBJ databases">
        <authorList>
            <person name="Mudge J."/>
            <person name="Ramaraj T."/>
            <person name="Lindquist I.E."/>
            <person name="Bharti A.K."/>
            <person name="Sundararajan A."/>
            <person name="Cameron C.T."/>
            <person name="Woodward J.E."/>
            <person name="May G.D."/>
            <person name="Brubaker C."/>
            <person name="Broadhvest J."/>
            <person name="Wilkins T.A."/>
        </authorList>
    </citation>
    <scope>NUCLEOTIDE SEQUENCE</scope>
    <source>
        <strain evidence="2">cv. AKA8401</strain>
    </source>
</reference>